<keyword evidence="6" id="KW-0520">NAD</keyword>
<dbReference type="Gene3D" id="3.40.50.1970">
    <property type="match status" value="1"/>
</dbReference>
<evidence type="ECO:0000256" key="9">
    <source>
        <dbReference type="ARBA" id="ARBA00023264"/>
    </source>
</evidence>
<keyword evidence="5" id="KW-0560">Oxidoreductase</keyword>
<evidence type="ECO:0000256" key="5">
    <source>
        <dbReference type="ARBA" id="ARBA00023002"/>
    </source>
</evidence>
<dbReference type="Gene3D" id="1.20.1090.10">
    <property type="entry name" value="Dehydroquinate synthase-like - alpha domain"/>
    <property type="match status" value="1"/>
</dbReference>
<dbReference type="Pfam" id="PF13685">
    <property type="entry name" value="Fe-ADH_2"/>
    <property type="match status" value="1"/>
</dbReference>
<keyword evidence="1" id="KW-0963">Cytoplasm</keyword>
<keyword evidence="3" id="KW-0479">Metal-binding</keyword>
<reference evidence="10" key="1">
    <citation type="submission" date="2022-12" db="EMBL/GenBank/DDBJ databases">
        <authorList>
            <person name="Bing R.G."/>
            <person name="Willard D.J."/>
            <person name="Manesh M.J.H."/>
            <person name="Laemthong T."/>
            <person name="Crosby J.R."/>
            <person name="Kelly R.M."/>
        </authorList>
    </citation>
    <scope>NUCLEOTIDE SEQUENCE</scope>
    <source>
        <strain evidence="10">DSM 8991</strain>
    </source>
</reference>
<evidence type="ECO:0000256" key="4">
    <source>
        <dbReference type="ARBA" id="ARBA00022857"/>
    </source>
</evidence>
<dbReference type="PANTHER" id="PTHR43616">
    <property type="entry name" value="GLYCEROL DEHYDROGENASE"/>
    <property type="match status" value="1"/>
</dbReference>
<evidence type="ECO:0000256" key="2">
    <source>
        <dbReference type="ARBA" id="ARBA00022516"/>
    </source>
</evidence>
<name>A0ABY7BE33_9FIRM</name>
<keyword evidence="9" id="KW-1208">Phospholipid metabolism</keyword>
<protein>
    <submittedName>
        <fullName evidence="10">Iron-containing alcohol dehydrogenase</fullName>
    </submittedName>
</protein>
<dbReference type="EMBL" id="CP113864">
    <property type="protein sequence ID" value="WAM31088.1"/>
    <property type="molecule type" value="Genomic_DNA"/>
</dbReference>
<evidence type="ECO:0000256" key="6">
    <source>
        <dbReference type="ARBA" id="ARBA00023027"/>
    </source>
</evidence>
<dbReference type="InterPro" id="IPR032837">
    <property type="entry name" value="G1PDH"/>
</dbReference>
<evidence type="ECO:0000313" key="11">
    <source>
        <dbReference type="Proteomes" id="UP001164745"/>
    </source>
</evidence>
<keyword evidence="2" id="KW-0444">Lipid biosynthesis</keyword>
<keyword evidence="4" id="KW-0521">NADP</keyword>
<dbReference type="InterPro" id="IPR016205">
    <property type="entry name" value="Glycerol_DH"/>
</dbReference>
<dbReference type="SUPFAM" id="SSF56796">
    <property type="entry name" value="Dehydroquinate synthase-like"/>
    <property type="match status" value="1"/>
</dbReference>
<evidence type="ECO:0000256" key="1">
    <source>
        <dbReference type="ARBA" id="ARBA00022490"/>
    </source>
</evidence>
<keyword evidence="7" id="KW-0443">Lipid metabolism</keyword>
<dbReference type="Proteomes" id="UP001164745">
    <property type="component" value="Chromosome"/>
</dbReference>
<keyword evidence="11" id="KW-1185">Reference proteome</keyword>
<keyword evidence="8" id="KW-0594">Phospholipid biosynthesis</keyword>
<organism evidence="10 11">
    <name type="scientific">Caldicellulosiruptor naganoensis</name>
    <dbReference type="NCBI Taxonomy" id="29324"/>
    <lineage>
        <taxon>Bacteria</taxon>
        <taxon>Bacillati</taxon>
        <taxon>Bacillota</taxon>
        <taxon>Bacillota incertae sedis</taxon>
        <taxon>Caldicellulosiruptorales</taxon>
        <taxon>Caldicellulosiruptoraceae</taxon>
        <taxon>Caldicellulosiruptor</taxon>
    </lineage>
</organism>
<evidence type="ECO:0000256" key="3">
    <source>
        <dbReference type="ARBA" id="ARBA00022723"/>
    </source>
</evidence>
<proteinExistence type="predicted"/>
<dbReference type="RefSeq" id="WP_235374784.1">
    <property type="nucleotide sequence ID" value="NZ_CP113864.1"/>
</dbReference>
<accession>A0ABY7BE33</accession>
<evidence type="ECO:0000256" key="8">
    <source>
        <dbReference type="ARBA" id="ARBA00023209"/>
    </source>
</evidence>
<gene>
    <name evidence="10" type="ORF">OTJ99_001902</name>
</gene>
<sequence>MRQATMIFFVGVGSGTISDITRYTAYKLKIPFILFPTAPSMDGFTSSGAALTIDNLKTTVAAKAPEAVFIDNEVIDNAPLTLKKAGFRDLMGKITAFLDWQLSHFLTGEKIDLDVLETVKNTYLKTLYAIETKEFSKNLLEGLIISGLMMTKVGSSRPASGSEHHISHFLEYHGVKTYHGIKVGLATLYILRFYKHFLSLSKDEILGMIHYTLDIDAWQDLMRRYFKFAYESVIRANLERVNRLNDKTFREELIKKLVEKKDSIDKIIYETLTIYKDLIHAYRFLDMPMHYRDLGIDDALFFIAFTCAPNIRDRFTILHLYEFLGLTQDVVNSF</sequence>
<dbReference type="PANTHER" id="PTHR43616:SF5">
    <property type="entry name" value="GLYCEROL DEHYDROGENASE 1"/>
    <property type="match status" value="1"/>
</dbReference>
<evidence type="ECO:0000313" key="10">
    <source>
        <dbReference type="EMBL" id="WAM31088.1"/>
    </source>
</evidence>
<evidence type="ECO:0000256" key="7">
    <source>
        <dbReference type="ARBA" id="ARBA00023098"/>
    </source>
</evidence>